<gene>
    <name evidence="2" type="ORF">X797_008741</name>
</gene>
<dbReference type="EMBL" id="JELW01000029">
    <property type="protein sequence ID" value="EXU98134.1"/>
    <property type="molecule type" value="Genomic_DNA"/>
</dbReference>
<reference evidence="2 3" key="1">
    <citation type="submission" date="2014-02" db="EMBL/GenBank/DDBJ databases">
        <title>The genome sequence of the entomopathogenic fungus Metarhizium robertsii ARSEF 2575.</title>
        <authorList>
            <person name="Giuliano Garisto Donzelli B."/>
            <person name="Roe B.A."/>
            <person name="Macmil S.L."/>
            <person name="Krasnoff S.B."/>
            <person name="Gibson D.M."/>
        </authorList>
    </citation>
    <scope>NUCLEOTIDE SEQUENCE [LARGE SCALE GENOMIC DNA]</scope>
    <source>
        <strain evidence="2 3">ARSEF 2575</strain>
    </source>
</reference>
<dbReference type="Proteomes" id="UP000030151">
    <property type="component" value="Unassembled WGS sequence"/>
</dbReference>
<feature type="domain" description="Heterokaryon incompatibility" evidence="1">
    <location>
        <begin position="121"/>
        <end position="192"/>
    </location>
</feature>
<dbReference type="PANTHER" id="PTHR33112">
    <property type="entry name" value="DOMAIN PROTEIN, PUTATIVE-RELATED"/>
    <property type="match status" value="1"/>
</dbReference>
<sequence>MFEYAAEYRLKSYISEILDDLDSETAKFERFTPTMKSFYTDLLRRCLQTERTSTAHERPWLSISETVAYLVDKGADPKNQRIGREHVADTTWMLFCMTSRTASVMATKSSLGSQALVSQGQITERLNADIEDAMALTNDVGHSYLWVDALCIEQDDDPQQKQQQLRIMDKIHQGACDTLVAWTTTSCTSPLLGVGNTIYGPTASFEWLTCERQGNTGR</sequence>
<dbReference type="InterPro" id="IPR010730">
    <property type="entry name" value="HET"/>
</dbReference>
<evidence type="ECO:0000313" key="2">
    <source>
        <dbReference type="EMBL" id="EXU98134.1"/>
    </source>
</evidence>
<evidence type="ECO:0000313" key="3">
    <source>
        <dbReference type="Proteomes" id="UP000030151"/>
    </source>
</evidence>
<name>A0A0A1UR91_9HYPO</name>
<protein>
    <submittedName>
        <fullName evidence="2">Heterokaryon incompatibility protein</fullName>
    </submittedName>
</protein>
<dbReference type="PANTHER" id="PTHR33112:SF12">
    <property type="entry name" value="HETEROKARYON INCOMPATIBILITY DOMAIN-CONTAINING PROTEIN"/>
    <property type="match status" value="1"/>
</dbReference>
<organism evidence="2 3">
    <name type="scientific">Metarhizium robertsii</name>
    <dbReference type="NCBI Taxonomy" id="568076"/>
    <lineage>
        <taxon>Eukaryota</taxon>
        <taxon>Fungi</taxon>
        <taxon>Dikarya</taxon>
        <taxon>Ascomycota</taxon>
        <taxon>Pezizomycotina</taxon>
        <taxon>Sordariomycetes</taxon>
        <taxon>Hypocreomycetidae</taxon>
        <taxon>Hypocreales</taxon>
        <taxon>Clavicipitaceae</taxon>
        <taxon>Metarhizium</taxon>
    </lineage>
</organism>
<dbReference type="HOGENOM" id="CLU_1267173_0_0_1"/>
<accession>A0A0A1UR91</accession>
<evidence type="ECO:0000259" key="1">
    <source>
        <dbReference type="Pfam" id="PF06985"/>
    </source>
</evidence>
<dbReference type="Pfam" id="PF06985">
    <property type="entry name" value="HET"/>
    <property type="match status" value="1"/>
</dbReference>
<comment type="caution">
    <text evidence="2">The sequence shown here is derived from an EMBL/GenBank/DDBJ whole genome shotgun (WGS) entry which is preliminary data.</text>
</comment>
<proteinExistence type="predicted"/>
<dbReference type="OrthoDB" id="10353186at2759"/>
<dbReference type="AlphaFoldDB" id="A0A0A1UR91"/>